<feature type="compositionally biased region" description="Basic and acidic residues" evidence="1">
    <location>
        <begin position="88"/>
        <end position="97"/>
    </location>
</feature>
<dbReference type="PANTHER" id="PTHR37014">
    <property type="entry name" value="EXPRESSION LETHALITY PROTEIN HEL10, PUTATIVE (AFU_ORTHOLOGUE AFUA_1G06580)-RELATED"/>
    <property type="match status" value="1"/>
</dbReference>
<feature type="region of interest" description="Disordered" evidence="1">
    <location>
        <begin position="173"/>
        <end position="226"/>
    </location>
</feature>
<dbReference type="OrthoDB" id="4511000at2759"/>
<feature type="compositionally biased region" description="Polar residues" evidence="1">
    <location>
        <begin position="103"/>
        <end position="128"/>
    </location>
</feature>
<feature type="compositionally biased region" description="Polar residues" evidence="1">
    <location>
        <begin position="41"/>
        <end position="66"/>
    </location>
</feature>
<feature type="region of interest" description="Disordered" evidence="1">
    <location>
        <begin position="1"/>
        <end position="137"/>
    </location>
</feature>
<proteinExistence type="predicted"/>
<protein>
    <recommendedName>
        <fullName evidence="2">Glycine zipper 2TM domain-containing protein</fullName>
    </recommendedName>
</protein>
<evidence type="ECO:0000313" key="3">
    <source>
        <dbReference type="EMBL" id="KAE8156514.1"/>
    </source>
</evidence>
<feature type="compositionally biased region" description="Basic residues" evidence="1">
    <location>
        <begin position="184"/>
        <end position="226"/>
    </location>
</feature>
<dbReference type="AlphaFoldDB" id="A0A5N6UD37"/>
<accession>A0A5N6UD37</accession>
<reference evidence="3 4" key="1">
    <citation type="submission" date="2019-04" db="EMBL/GenBank/DDBJ databases">
        <title>Friends and foes A comparative genomics study of 23 Aspergillus species from section Flavi.</title>
        <authorList>
            <consortium name="DOE Joint Genome Institute"/>
            <person name="Kjaerbolling I."/>
            <person name="Vesth T."/>
            <person name="Frisvad J.C."/>
            <person name="Nybo J.L."/>
            <person name="Theobald S."/>
            <person name="Kildgaard S."/>
            <person name="Isbrandt T."/>
            <person name="Kuo A."/>
            <person name="Sato A."/>
            <person name="Lyhne E.K."/>
            <person name="Kogle M.E."/>
            <person name="Wiebenga A."/>
            <person name="Kun R.S."/>
            <person name="Lubbers R.J."/>
            <person name="Makela M.R."/>
            <person name="Barry K."/>
            <person name="Chovatia M."/>
            <person name="Clum A."/>
            <person name="Daum C."/>
            <person name="Haridas S."/>
            <person name="He G."/>
            <person name="LaButti K."/>
            <person name="Lipzen A."/>
            <person name="Mondo S."/>
            <person name="Riley R."/>
            <person name="Salamov A."/>
            <person name="Simmons B.A."/>
            <person name="Magnuson J.K."/>
            <person name="Henrissat B."/>
            <person name="Mortensen U.H."/>
            <person name="Larsen T.O."/>
            <person name="Devries R.P."/>
            <person name="Grigoriev I.V."/>
            <person name="Machida M."/>
            <person name="Baker S.E."/>
            <person name="Andersen M.R."/>
        </authorList>
    </citation>
    <scope>NUCLEOTIDE SEQUENCE [LARGE SCALE GENOMIC DNA]</scope>
    <source>
        <strain evidence="3 4">CBS 117626</strain>
    </source>
</reference>
<evidence type="ECO:0000256" key="1">
    <source>
        <dbReference type="SAM" id="MobiDB-lite"/>
    </source>
</evidence>
<sequence length="226" mass="25433">MSDPYAQHPHYAPPGPGPEANFYAPADSLYQNPPYDYESQHPYSQQFPPNQSGQYGSQYDLVQTPRSYAPQMSGPQQYYLNPASAGGFEKEMDRRGSNADYYNASSNEPDQHYPQSSHPQEADNTSNDEGTERNLAGTLAGGAGGYYLGHQSNHGLLGAVGGAILGNFFGDKMEDKPEEDEHRHHNHHHHHGHHGHHDHRHKHRHGHRHHRHHRSHSRHSSHSGSY</sequence>
<dbReference type="Proteomes" id="UP000326950">
    <property type="component" value="Unassembled WGS sequence"/>
</dbReference>
<organism evidence="3 4">
    <name type="scientific">Aspergillus tamarii</name>
    <dbReference type="NCBI Taxonomy" id="41984"/>
    <lineage>
        <taxon>Eukaryota</taxon>
        <taxon>Fungi</taxon>
        <taxon>Dikarya</taxon>
        <taxon>Ascomycota</taxon>
        <taxon>Pezizomycotina</taxon>
        <taxon>Eurotiomycetes</taxon>
        <taxon>Eurotiomycetidae</taxon>
        <taxon>Eurotiales</taxon>
        <taxon>Aspergillaceae</taxon>
        <taxon>Aspergillus</taxon>
        <taxon>Aspergillus subgen. Circumdati</taxon>
    </lineage>
</organism>
<dbReference type="EMBL" id="ML738758">
    <property type="protein sequence ID" value="KAE8156514.1"/>
    <property type="molecule type" value="Genomic_DNA"/>
</dbReference>
<gene>
    <name evidence="3" type="ORF">BDV40DRAFT_75780</name>
</gene>
<feature type="compositionally biased region" description="Basic and acidic residues" evidence="1">
    <location>
        <begin position="173"/>
        <end position="183"/>
    </location>
</feature>
<evidence type="ECO:0000259" key="2">
    <source>
        <dbReference type="Pfam" id="PF05433"/>
    </source>
</evidence>
<keyword evidence="4" id="KW-1185">Reference proteome</keyword>
<name>A0A5N6UD37_ASPTM</name>
<dbReference type="GO" id="GO:0019867">
    <property type="term" value="C:outer membrane"/>
    <property type="evidence" value="ECO:0007669"/>
    <property type="project" value="InterPro"/>
</dbReference>
<dbReference type="InterPro" id="IPR008816">
    <property type="entry name" value="Gly_zipper_2TM_dom"/>
</dbReference>
<evidence type="ECO:0000313" key="4">
    <source>
        <dbReference type="Proteomes" id="UP000326950"/>
    </source>
</evidence>
<dbReference type="PANTHER" id="PTHR37014:SF9">
    <property type="entry name" value="CONSERVED HISTIDINE-RICH PROTEIN (AFU_ORTHOLOGUE AFUA_1G11910)"/>
    <property type="match status" value="1"/>
</dbReference>
<feature type="domain" description="Glycine zipper 2TM" evidence="2">
    <location>
        <begin position="136"/>
        <end position="174"/>
    </location>
</feature>
<dbReference type="Pfam" id="PF05433">
    <property type="entry name" value="Rick_17kDa_Anti"/>
    <property type="match status" value="1"/>
</dbReference>